<dbReference type="PANTHER" id="PTHR19328:SF53">
    <property type="entry name" value="MEMBRANE PROTEIN"/>
    <property type="match status" value="1"/>
</dbReference>
<dbReference type="Proteomes" id="UP001273166">
    <property type="component" value="Unassembled WGS sequence"/>
</dbReference>
<keyword evidence="2" id="KW-0472">Membrane</keyword>
<organism evidence="5 6">
    <name type="scientific">Chaetomium strumarium</name>
    <dbReference type="NCBI Taxonomy" id="1170767"/>
    <lineage>
        <taxon>Eukaryota</taxon>
        <taxon>Fungi</taxon>
        <taxon>Dikarya</taxon>
        <taxon>Ascomycota</taxon>
        <taxon>Pezizomycotina</taxon>
        <taxon>Sordariomycetes</taxon>
        <taxon>Sordariomycetidae</taxon>
        <taxon>Sordariales</taxon>
        <taxon>Chaetomiaceae</taxon>
        <taxon>Chaetomium</taxon>
    </lineage>
</organism>
<feature type="signal peptide" evidence="3">
    <location>
        <begin position="1"/>
        <end position="22"/>
    </location>
</feature>
<feature type="region of interest" description="Disordered" evidence="1">
    <location>
        <begin position="450"/>
        <end position="472"/>
    </location>
</feature>
<evidence type="ECO:0000256" key="3">
    <source>
        <dbReference type="SAM" id="SignalP"/>
    </source>
</evidence>
<feature type="domain" description="Pyrroloquinoline quinone-dependent pyranose dehydrogenase beta-propeller" evidence="4">
    <location>
        <begin position="52"/>
        <end position="447"/>
    </location>
</feature>
<evidence type="ECO:0000256" key="2">
    <source>
        <dbReference type="SAM" id="Phobius"/>
    </source>
</evidence>
<feature type="compositionally biased region" description="Low complexity" evidence="1">
    <location>
        <begin position="455"/>
        <end position="472"/>
    </location>
</feature>
<keyword evidence="6" id="KW-1185">Reference proteome</keyword>
<dbReference type="InterPro" id="IPR011042">
    <property type="entry name" value="6-blade_b-propeller_TolB-like"/>
</dbReference>
<dbReference type="EMBL" id="JAUDZG010000006">
    <property type="protein sequence ID" value="KAK3303377.1"/>
    <property type="molecule type" value="Genomic_DNA"/>
</dbReference>
<keyword evidence="3" id="KW-0732">Signal</keyword>
<dbReference type="AlphaFoldDB" id="A0AAJ0LZF2"/>
<dbReference type="PANTHER" id="PTHR19328">
    <property type="entry name" value="HEDGEHOG-INTERACTING PROTEIN"/>
    <property type="match status" value="1"/>
</dbReference>
<protein>
    <recommendedName>
        <fullName evidence="4">Pyrroloquinoline quinone-dependent pyranose dehydrogenase beta-propeller domain-containing protein</fullName>
    </recommendedName>
</protein>
<keyword evidence="2" id="KW-0812">Transmembrane</keyword>
<sequence length="514" mass="54054">MNSLMRRAAAVVLLLGYYTAEAQTSTTTTTAATTSASSTTCATVLTPSYSPPVVAKGWKAQLIATGLTRPRSMKFDSNGGLLVVEQGVGVSRLTFADDGGTCMSVNGNTTVLVDRELFHGLELSEDGRTLYVSTEEEVRSHSYDPDAASVSSQQQRLVSNMTNPGRGHVTRTLLLSRKVPGLLLVSRGSAANLDDLAAQQSSGISQIRAYNISNATDTAYNYPTDGLLIGWGLRNSVGVAEHPLTGGIWSVENSADDISRLGRDIHEDNPGEELNFHGFLNDTSALGANYGYPSCFALWNTTDFPSLNDLTVGSQFSLDSNATLNDTTCAQRSVSPRLTFRAHMAPLDIKFQPSNASRAFVSFHGSWNRDHPAGYKLSYVEFNPDTGEPVEQSDSVSAAHDVLTSPDLSACRPDGGCLRPAGLAFDSSGERLFVSSDATGEIWVVMRSGEDEDGGATTTGTETRTGTGGAVTSTSSAAAAAALGAWNRGMGGEGLLMVAVTVLMAAVGGLTFAG</sequence>
<evidence type="ECO:0000313" key="6">
    <source>
        <dbReference type="Proteomes" id="UP001273166"/>
    </source>
</evidence>
<proteinExistence type="predicted"/>
<comment type="caution">
    <text evidence="5">The sequence shown here is derived from an EMBL/GenBank/DDBJ whole genome shotgun (WGS) entry which is preliminary data.</text>
</comment>
<name>A0AAJ0LZF2_9PEZI</name>
<dbReference type="RefSeq" id="XP_062719157.1">
    <property type="nucleotide sequence ID" value="XM_062863483.1"/>
</dbReference>
<evidence type="ECO:0000259" key="4">
    <source>
        <dbReference type="Pfam" id="PF22807"/>
    </source>
</evidence>
<reference evidence="5" key="1">
    <citation type="journal article" date="2023" name="Mol. Phylogenet. Evol.">
        <title>Genome-scale phylogeny and comparative genomics of the fungal order Sordariales.</title>
        <authorList>
            <person name="Hensen N."/>
            <person name="Bonometti L."/>
            <person name="Westerberg I."/>
            <person name="Brannstrom I.O."/>
            <person name="Guillou S."/>
            <person name="Cros-Aarteil S."/>
            <person name="Calhoun S."/>
            <person name="Haridas S."/>
            <person name="Kuo A."/>
            <person name="Mondo S."/>
            <person name="Pangilinan J."/>
            <person name="Riley R."/>
            <person name="LaButti K."/>
            <person name="Andreopoulos B."/>
            <person name="Lipzen A."/>
            <person name="Chen C."/>
            <person name="Yan M."/>
            <person name="Daum C."/>
            <person name="Ng V."/>
            <person name="Clum A."/>
            <person name="Steindorff A."/>
            <person name="Ohm R.A."/>
            <person name="Martin F."/>
            <person name="Silar P."/>
            <person name="Natvig D.O."/>
            <person name="Lalanne C."/>
            <person name="Gautier V."/>
            <person name="Ament-Velasquez S.L."/>
            <person name="Kruys A."/>
            <person name="Hutchinson M.I."/>
            <person name="Powell A.J."/>
            <person name="Barry K."/>
            <person name="Miller A.N."/>
            <person name="Grigoriev I.V."/>
            <person name="Debuchy R."/>
            <person name="Gladieux P."/>
            <person name="Hiltunen Thoren M."/>
            <person name="Johannesson H."/>
        </authorList>
    </citation>
    <scope>NUCLEOTIDE SEQUENCE</scope>
    <source>
        <strain evidence="5">CBS 333.67</strain>
    </source>
</reference>
<keyword evidence="2" id="KW-1133">Transmembrane helix</keyword>
<evidence type="ECO:0000313" key="5">
    <source>
        <dbReference type="EMBL" id="KAK3303377.1"/>
    </source>
</evidence>
<feature type="transmembrane region" description="Helical" evidence="2">
    <location>
        <begin position="494"/>
        <end position="513"/>
    </location>
</feature>
<feature type="chain" id="PRO_5042600396" description="Pyrroloquinoline quinone-dependent pyranose dehydrogenase beta-propeller domain-containing protein" evidence="3">
    <location>
        <begin position="23"/>
        <end position="514"/>
    </location>
</feature>
<dbReference type="Gene3D" id="2.120.10.30">
    <property type="entry name" value="TolB, C-terminal domain"/>
    <property type="match status" value="1"/>
</dbReference>
<dbReference type="Pfam" id="PF22807">
    <property type="entry name" value="TrAA12"/>
    <property type="match status" value="1"/>
</dbReference>
<dbReference type="InterPro" id="IPR054539">
    <property type="entry name" value="Beta-prop_PDH"/>
</dbReference>
<dbReference type="InterPro" id="IPR011041">
    <property type="entry name" value="Quinoprot_gluc/sorb_DH_b-prop"/>
</dbReference>
<evidence type="ECO:0000256" key="1">
    <source>
        <dbReference type="SAM" id="MobiDB-lite"/>
    </source>
</evidence>
<dbReference type="SUPFAM" id="SSF50952">
    <property type="entry name" value="Soluble quinoprotein glucose dehydrogenase"/>
    <property type="match status" value="1"/>
</dbReference>
<accession>A0AAJ0LZF2</accession>
<reference evidence="5" key="2">
    <citation type="submission" date="2023-06" db="EMBL/GenBank/DDBJ databases">
        <authorList>
            <consortium name="Lawrence Berkeley National Laboratory"/>
            <person name="Mondo S.J."/>
            <person name="Hensen N."/>
            <person name="Bonometti L."/>
            <person name="Westerberg I."/>
            <person name="Brannstrom I.O."/>
            <person name="Guillou S."/>
            <person name="Cros-Aarteil S."/>
            <person name="Calhoun S."/>
            <person name="Haridas S."/>
            <person name="Kuo A."/>
            <person name="Pangilinan J."/>
            <person name="Riley R."/>
            <person name="Labutti K."/>
            <person name="Andreopoulos B."/>
            <person name="Lipzen A."/>
            <person name="Chen C."/>
            <person name="Yanf M."/>
            <person name="Daum C."/>
            <person name="Ng V."/>
            <person name="Clum A."/>
            <person name="Steindorff A."/>
            <person name="Ohm R."/>
            <person name="Martin F."/>
            <person name="Silar P."/>
            <person name="Natvig D."/>
            <person name="Lalanne C."/>
            <person name="Gautier V."/>
            <person name="Ament-Velasquez S.L."/>
            <person name="Kruys A."/>
            <person name="Hutchinson M.I."/>
            <person name="Powell A.J."/>
            <person name="Barry K."/>
            <person name="Miller A.N."/>
            <person name="Grigoriev I.V."/>
            <person name="Debuchy R."/>
            <person name="Gladieux P."/>
            <person name="Thoren M.H."/>
            <person name="Johannesson H."/>
        </authorList>
    </citation>
    <scope>NUCLEOTIDE SEQUENCE</scope>
    <source>
        <strain evidence="5">CBS 333.67</strain>
    </source>
</reference>
<dbReference type="GeneID" id="87882312"/>
<gene>
    <name evidence="5" type="ORF">B0T15DRAFT_272761</name>
</gene>